<protein>
    <submittedName>
        <fullName evidence="1">Uncharacterized protein</fullName>
    </submittedName>
</protein>
<evidence type="ECO:0000313" key="1">
    <source>
        <dbReference type="EMBL" id="CAD8895241.1"/>
    </source>
</evidence>
<proteinExistence type="predicted"/>
<dbReference type="AlphaFoldDB" id="A0A7S1FWL0"/>
<dbReference type="EMBL" id="HBFR01030926">
    <property type="protein sequence ID" value="CAD8895241.1"/>
    <property type="molecule type" value="Transcribed_RNA"/>
</dbReference>
<accession>A0A7S1FWL0</accession>
<gene>
    <name evidence="1" type="ORF">CHYS00102_LOCUS22455</name>
</gene>
<name>A0A7S1FWL0_9STRA</name>
<reference evidence="1" key="1">
    <citation type="submission" date="2021-01" db="EMBL/GenBank/DDBJ databases">
        <authorList>
            <person name="Corre E."/>
            <person name="Pelletier E."/>
            <person name="Niang G."/>
            <person name="Scheremetjew M."/>
            <person name="Finn R."/>
            <person name="Kale V."/>
            <person name="Holt S."/>
            <person name="Cochrane G."/>
            <person name="Meng A."/>
            <person name="Brown T."/>
            <person name="Cohen L."/>
        </authorList>
    </citation>
    <scope>NUCLEOTIDE SEQUENCE</scope>
    <source>
        <strain evidence="1">308</strain>
    </source>
</reference>
<sequence length="245" mass="28462">MDIHYPHCFSCSTEIQQDENTQYVSFRLSQKYSSYTDSIGDDSGITPDVSINFLLTPHTAEPKRSLTVSSLDDPDIARVETKTIDIASDEQNQSCAKMFKHRRRHFLGDSEMREKSFEAVEDLLMLHEQTNELKANMEIYQYFSSGLSQNYFISDNLTSIDPVSEYLSEFGIGISLRPQVVESTMGWTMKSFDDSDFVRVETKFISSVSDKQKEPLTEMTKYRRRYFVRDSEIKNMFNYARKKNV</sequence>
<organism evidence="1">
    <name type="scientific">Corethron hystrix</name>
    <dbReference type="NCBI Taxonomy" id="216773"/>
    <lineage>
        <taxon>Eukaryota</taxon>
        <taxon>Sar</taxon>
        <taxon>Stramenopiles</taxon>
        <taxon>Ochrophyta</taxon>
        <taxon>Bacillariophyta</taxon>
        <taxon>Coscinodiscophyceae</taxon>
        <taxon>Corethrophycidae</taxon>
        <taxon>Corethrales</taxon>
        <taxon>Corethraceae</taxon>
        <taxon>Corethron</taxon>
    </lineage>
</organism>